<dbReference type="STRING" id="246197.MXAN_3885"/>
<dbReference type="eggNOG" id="COG5430">
    <property type="taxonomic scope" value="Bacteria"/>
</dbReference>
<proteinExistence type="predicted"/>
<evidence type="ECO:0000313" key="3">
    <source>
        <dbReference type="EMBL" id="ABF86408.1"/>
    </source>
</evidence>
<dbReference type="Pfam" id="PF05229">
    <property type="entry name" value="SCPU"/>
    <property type="match status" value="1"/>
</dbReference>
<dbReference type="OrthoDB" id="5382609at2"/>
<dbReference type="EMBL" id="CP000113">
    <property type="protein sequence ID" value="ABF86408.1"/>
    <property type="molecule type" value="Genomic_DNA"/>
</dbReference>
<organism evidence="3 4">
    <name type="scientific">Myxococcus xanthus (strain DK1622)</name>
    <dbReference type="NCBI Taxonomy" id="246197"/>
    <lineage>
        <taxon>Bacteria</taxon>
        <taxon>Pseudomonadati</taxon>
        <taxon>Myxococcota</taxon>
        <taxon>Myxococcia</taxon>
        <taxon>Myxococcales</taxon>
        <taxon>Cystobacterineae</taxon>
        <taxon>Myxococcaceae</taxon>
        <taxon>Myxococcus</taxon>
    </lineage>
</organism>
<evidence type="ECO:0000256" key="1">
    <source>
        <dbReference type="SAM" id="SignalP"/>
    </source>
</evidence>
<feature type="chain" id="PRO_5004188414" description="Spore coat protein U/FanG domain-containing protein" evidence="1">
    <location>
        <begin position="32"/>
        <end position="185"/>
    </location>
</feature>
<sequence>MEHATQMNAIKTTVAAVTAAASLVAFSSAEAATATANLNVTANVGGSCAIGSGGGGGTLNFGTYDPIIVNSALGIDLFGTGTLSVQCTLLGTAVITLGQGLHPASGSTDAAPQRRMRNTASADYLAYGLNQDVTRLIGWGNTAGSGLPFLGTGLPVPVLVYGTVPRGQNVPSGTYNDTVVATITF</sequence>
<feature type="domain" description="Spore coat protein U/FanG" evidence="2">
    <location>
        <begin position="34"/>
        <end position="182"/>
    </location>
</feature>
<feature type="signal peptide" evidence="1">
    <location>
        <begin position="1"/>
        <end position="31"/>
    </location>
</feature>
<keyword evidence="4" id="KW-1185">Reference proteome</keyword>
<dbReference type="AlphaFoldDB" id="Q1D5K8"/>
<keyword evidence="1" id="KW-0732">Signal</keyword>
<dbReference type="SMART" id="SM00972">
    <property type="entry name" value="SCPU"/>
    <property type="match status" value="1"/>
</dbReference>
<dbReference type="InterPro" id="IPR007893">
    <property type="entry name" value="Spore_coat_U/FanG"/>
</dbReference>
<accession>Q1D5K8</accession>
<dbReference type="HOGENOM" id="CLU_103262_4_1_7"/>
<protein>
    <recommendedName>
        <fullName evidence="2">Spore coat protein U/FanG domain-containing protein</fullName>
    </recommendedName>
</protein>
<dbReference type="Proteomes" id="UP000002402">
    <property type="component" value="Chromosome"/>
</dbReference>
<dbReference type="InterPro" id="IPR053167">
    <property type="entry name" value="Spore_coat_component"/>
</dbReference>
<gene>
    <name evidence="3" type="ordered locus">MXAN_3885</name>
</gene>
<evidence type="ECO:0000313" key="4">
    <source>
        <dbReference type="Proteomes" id="UP000002402"/>
    </source>
</evidence>
<dbReference type="KEGG" id="mxa:MXAN_3885"/>
<name>Q1D5K8_MYXXD</name>
<dbReference type="EnsemblBacteria" id="ABF86408">
    <property type="protein sequence ID" value="ABF86408"/>
    <property type="gene ID" value="MXAN_3885"/>
</dbReference>
<evidence type="ECO:0000259" key="2">
    <source>
        <dbReference type="Pfam" id="PF05229"/>
    </source>
</evidence>
<dbReference type="PANTHER" id="PTHR37089">
    <property type="entry name" value="PROTEIN U-RELATED"/>
    <property type="match status" value="1"/>
</dbReference>
<reference evidence="3 4" key="1">
    <citation type="journal article" date="2006" name="Proc. Natl. Acad. Sci. U.S.A.">
        <title>Evolution of sensory complexity recorded in a myxobacterial genome.</title>
        <authorList>
            <person name="Goldman B.S."/>
            <person name="Nierman W.C."/>
            <person name="Kaiser D."/>
            <person name="Slater S.C."/>
            <person name="Durkin A.S."/>
            <person name="Eisen J.A."/>
            <person name="Ronning C.M."/>
            <person name="Barbazuk W.B."/>
            <person name="Blanchard M."/>
            <person name="Field C."/>
            <person name="Halling C."/>
            <person name="Hinkle G."/>
            <person name="Iartchuk O."/>
            <person name="Kim H.S."/>
            <person name="Mackenzie C."/>
            <person name="Madupu R."/>
            <person name="Miller N."/>
            <person name="Shvartsbeyn A."/>
            <person name="Sullivan S.A."/>
            <person name="Vaudin M."/>
            <person name="Wiegand R."/>
            <person name="Kaplan H.B."/>
        </authorList>
    </citation>
    <scope>NUCLEOTIDE SEQUENCE [LARGE SCALE GENOMIC DNA]</scope>
    <source>
        <strain evidence="4">DK1622</strain>
    </source>
</reference>